<evidence type="ECO:0000256" key="1">
    <source>
        <dbReference type="SAM" id="MobiDB-lite"/>
    </source>
</evidence>
<evidence type="ECO:0000313" key="2">
    <source>
        <dbReference type="EMBL" id="PMD59434.1"/>
    </source>
</evidence>
<organism evidence="2 3">
    <name type="scientific">Hyaloscypha bicolor E</name>
    <dbReference type="NCBI Taxonomy" id="1095630"/>
    <lineage>
        <taxon>Eukaryota</taxon>
        <taxon>Fungi</taxon>
        <taxon>Dikarya</taxon>
        <taxon>Ascomycota</taxon>
        <taxon>Pezizomycotina</taxon>
        <taxon>Leotiomycetes</taxon>
        <taxon>Helotiales</taxon>
        <taxon>Hyaloscyphaceae</taxon>
        <taxon>Hyaloscypha</taxon>
        <taxon>Hyaloscypha bicolor</taxon>
    </lineage>
</organism>
<feature type="region of interest" description="Disordered" evidence="1">
    <location>
        <begin position="204"/>
        <end position="225"/>
    </location>
</feature>
<feature type="compositionally biased region" description="Basic and acidic residues" evidence="1">
    <location>
        <begin position="1006"/>
        <end position="1015"/>
    </location>
</feature>
<accession>A0A2J6T8T3</accession>
<protein>
    <submittedName>
        <fullName evidence="2">Uncharacterized protein</fullName>
    </submittedName>
</protein>
<evidence type="ECO:0000313" key="3">
    <source>
        <dbReference type="Proteomes" id="UP000235371"/>
    </source>
</evidence>
<dbReference type="EMBL" id="KZ613816">
    <property type="protein sequence ID" value="PMD59434.1"/>
    <property type="molecule type" value="Genomic_DNA"/>
</dbReference>
<proteinExistence type="predicted"/>
<reference evidence="2 3" key="1">
    <citation type="submission" date="2016-04" db="EMBL/GenBank/DDBJ databases">
        <title>A degradative enzymes factory behind the ericoid mycorrhizal symbiosis.</title>
        <authorList>
            <consortium name="DOE Joint Genome Institute"/>
            <person name="Martino E."/>
            <person name="Morin E."/>
            <person name="Grelet G."/>
            <person name="Kuo A."/>
            <person name="Kohler A."/>
            <person name="Daghino S."/>
            <person name="Barry K."/>
            <person name="Choi C."/>
            <person name="Cichocki N."/>
            <person name="Clum A."/>
            <person name="Copeland A."/>
            <person name="Hainaut M."/>
            <person name="Haridas S."/>
            <person name="Labutti K."/>
            <person name="Lindquist E."/>
            <person name="Lipzen A."/>
            <person name="Khouja H.-R."/>
            <person name="Murat C."/>
            <person name="Ohm R."/>
            <person name="Olson A."/>
            <person name="Spatafora J."/>
            <person name="Veneault-Fourrey C."/>
            <person name="Henrissat B."/>
            <person name="Grigoriev I."/>
            <person name="Martin F."/>
            <person name="Perotto S."/>
        </authorList>
    </citation>
    <scope>NUCLEOTIDE SEQUENCE [LARGE SCALE GENOMIC DNA]</scope>
    <source>
        <strain evidence="2 3">E</strain>
    </source>
</reference>
<feature type="region of interest" description="Disordered" evidence="1">
    <location>
        <begin position="991"/>
        <end position="1021"/>
    </location>
</feature>
<gene>
    <name evidence="2" type="ORF">K444DRAFT_630214</name>
</gene>
<dbReference type="OrthoDB" id="428577at2759"/>
<dbReference type="GeneID" id="36591246"/>
<dbReference type="RefSeq" id="XP_024736338.1">
    <property type="nucleotide sequence ID" value="XM_024883169.1"/>
</dbReference>
<keyword evidence="3" id="KW-1185">Reference proteome</keyword>
<name>A0A2J6T8T3_9HELO</name>
<dbReference type="STRING" id="1095630.A0A2J6T8T3"/>
<dbReference type="InParanoid" id="A0A2J6T8T3"/>
<dbReference type="Proteomes" id="UP000235371">
    <property type="component" value="Unassembled WGS sequence"/>
</dbReference>
<dbReference type="AlphaFoldDB" id="A0A2J6T8T3"/>
<sequence>MAEDSNRRKAGGMNDSSDRGDARTGGIGSNDKIVSESRHKQAIPPNSLQRATSCDSMFQIGRRRQPQSSLSPLVSWDDTSLINRHHVAPMSYVEDSVSIHQPGAVLTSRIDDSASTHKPQTAPTFRSRFSTLISQLRVAPTSNFEDLLAAIRENQRKTTLSGAALEGEENRRQMDKIMADPAQMSAAQMGIIIRRTQNINAFDGPRSKKHSDAEQFSGFSSPAESDSEVNFAENRLLHPDEYFQELDDLGSVVFQKSMFHFYTDGTVGAPFDGTIRFKASFVENLPFQKFSYNNILDFCLKVASSANEDSVGTISGVGGHYTNHQMYHRAIEDLNHLIECRNIISAVWESLQQMRSIHYCEEFISLIVLDSTRAGLARLVRIERSRIEQLALTFETCLFQVMSQDPVMVLFGNVSELSKELTIACQELLLKLDVMIPGAHDRKDIWRCVVHVLDMAVLSYTGAHTQFLGSHTITSVSLPGPFQEVQRYRFCRRSFSCLDGFLRGQQAWVLEVVLPGIFEVNPPLLSLLTDAETFGDIWGPMWKSYALGEEERIVQYNVGNGVILPWKPQSPTSSEVRKGEVFCHWMADEDRRDDEGSADSTTLRPNDTLLIGAPVTLAVNGQCESSFIYQKQSLRDSGALSEPGTIRNGRILSSELVRVQVGGRYANFEYTRKHKRREQTLKQCLIEDWKHNSQSRKVRHLEFKLGLEVSTCTRNARRVRLIELLGTRTMRNHLQNGSFQWHSKDCEESFYSAIQDQDYTAFHLSNAIEYCLDALKDTGKNEKDLEMFWAPDEEPGLKVTLKSTELSWIGFLEETATSGTLAVLEDLCLELSILDIGKKCQNAHFDPRHIGSNTFTPERACKGSILETSVQLNQLYVPSSISGANGRRFGYDSSPPKYDYFWSLSSLKEGDSFSFGQKGSLEVITALNQGQILAKWIKPKVISKVLGSSQTPREHYECIRDENEKTSPVHFFILSNAPSKVSSGQYLYRPSSHANSSSVGSGGKEYTVDFSKDGQPRTGINQTVIPQDRPDALRDIFYGGEITNSDAPENMSMSVN</sequence>
<feature type="region of interest" description="Disordered" evidence="1">
    <location>
        <begin position="1"/>
        <end position="52"/>
    </location>
</feature>